<dbReference type="Gene3D" id="3.90.1150.10">
    <property type="entry name" value="Aspartate Aminotransferase, domain 1"/>
    <property type="match status" value="1"/>
</dbReference>
<evidence type="ECO:0000256" key="3">
    <source>
        <dbReference type="ARBA" id="ARBA00023015"/>
    </source>
</evidence>
<dbReference type="GO" id="GO:0003700">
    <property type="term" value="F:DNA-binding transcription factor activity"/>
    <property type="evidence" value="ECO:0007669"/>
    <property type="project" value="InterPro"/>
</dbReference>
<evidence type="ECO:0000256" key="4">
    <source>
        <dbReference type="ARBA" id="ARBA00023125"/>
    </source>
</evidence>
<dbReference type="PANTHER" id="PTHR46577">
    <property type="entry name" value="HTH-TYPE TRANSCRIPTIONAL REGULATORY PROTEIN GABR"/>
    <property type="match status" value="1"/>
</dbReference>
<dbReference type="InterPro" id="IPR004839">
    <property type="entry name" value="Aminotransferase_I/II_large"/>
</dbReference>
<evidence type="ECO:0000256" key="1">
    <source>
        <dbReference type="ARBA" id="ARBA00005384"/>
    </source>
</evidence>
<dbReference type="PANTHER" id="PTHR46577:SF1">
    <property type="entry name" value="HTH-TYPE TRANSCRIPTIONAL REGULATORY PROTEIN GABR"/>
    <property type="match status" value="1"/>
</dbReference>
<keyword evidence="7" id="KW-0808">Transferase</keyword>
<dbReference type="Proteomes" id="UP000031366">
    <property type="component" value="Unassembled WGS sequence"/>
</dbReference>
<keyword evidence="4" id="KW-0238">DNA-binding</keyword>
<evidence type="ECO:0000259" key="6">
    <source>
        <dbReference type="PROSITE" id="PS50949"/>
    </source>
</evidence>
<name>A0A0C1TZ11_9CLOT</name>
<dbReference type="Gene3D" id="1.10.10.10">
    <property type="entry name" value="Winged helix-like DNA-binding domain superfamily/Winged helix DNA-binding domain"/>
    <property type="match status" value="1"/>
</dbReference>
<dbReference type="AlphaFoldDB" id="A0A0C1TZ11"/>
<dbReference type="Pfam" id="PF00155">
    <property type="entry name" value="Aminotran_1_2"/>
    <property type="match status" value="1"/>
</dbReference>
<dbReference type="GO" id="GO:0030170">
    <property type="term" value="F:pyridoxal phosphate binding"/>
    <property type="evidence" value="ECO:0007669"/>
    <property type="project" value="InterPro"/>
</dbReference>
<dbReference type="SMART" id="SM00345">
    <property type="entry name" value="HTH_GNTR"/>
    <property type="match status" value="1"/>
</dbReference>
<dbReference type="GO" id="GO:0008483">
    <property type="term" value="F:transaminase activity"/>
    <property type="evidence" value="ECO:0007669"/>
    <property type="project" value="UniProtKB-KW"/>
</dbReference>
<keyword evidence="3" id="KW-0805">Transcription regulation</keyword>
<reference evidence="7 8" key="1">
    <citation type="journal article" date="2015" name="Infect. Genet. Evol.">
        <title>Genomic sequences of six botulinum neurotoxin-producing strains representing three clostridial species illustrate the mobility and diversity of botulinum neurotoxin genes.</title>
        <authorList>
            <person name="Smith T.J."/>
            <person name="Hill K.K."/>
            <person name="Xie G."/>
            <person name="Foley B.T."/>
            <person name="Williamson C.H."/>
            <person name="Foster J.T."/>
            <person name="Johnson S.L."/>
            <person name="Chertkov O."/>
            <person name="Teshima H."/>
            <person name="Gibbons H.S."/>
            <person name="Johnsky L.A."/>
            <person name="Karavis M.A."/>
            <person name="Smith L.A."/>
        </authorList>
    </citation>
    <scope>NUCLEOTIDE SEQUENCE [LARGE SCALE GENOMIC DNA]</scope>
    <source>
        <strain evidence="7 8">CDC 2741</strain>
    </source>
</reference>
<dbReference type="EMBL" id="AYSO01000018">
    <property type="protein sequence ID" value="KIE45884.1"/>
    <property type="molecule type" value="Genomic_DNA"/>
</dbReference>
<dbReference type="InterPro" id="IPR036388">
    <property type="entry name" value="WH-like_DNA-bd_sf"/>
</dbReference>
<dbReference type="RefSeq" id="WP_039634714.1">
    <property type="nucleotide sequence ID" value="NZ_AYSO01000018.1"/>
</dbReference>
<dbReference type="Pfam" id="PF00392">
    <property type="entry name" value="GntR"/>
    <property type="match status" value="1"/>
</dbReference>
<keyword evidence="7" id="KW-0032">Aminotransferase</keyword>
<dbReference type="CDD" id="cd00609">
    <property type="entry name" value="AAT_like"/>
    <property type="match status" value="1"/>
</dbReference>
<keyword evidence="5" id="KW-0804">Transcription</keyword>
<evidence type="ECO:0000313" key="8">
    <source>
        <dbReference type="Proteomes" id="UP000031366"/>
    </source>
</evidence>
<dbReference type="Gene3D" id="3.40.640.10">
    <property type="entry name" value="Type I PLP-dependent aspartate aminotransferase-like (Major domain)"/>
    <property type="match status" value="1"/>
</dbReference>
<evidence type="ECO:0000256" key="5">
    <source>
        <dbReference type="ARBA" id="ARBA00023163"/>
    </source>
</evidence>
<evidence type="ECO:0000256" key="2">
    <source>
        <dbReference type="ARBA" id="ARBA00022898"/>
    </source>
</evidence>
<proteinExistence type="inferred from homology"/>
<dbReference type="InterPro" id="IPR015424">
    <property type="entry name" value="PyrdxlP-dep_Trfase"/>
</dbReference>
<feature type="domain" description="HTH gntR-type" evidence="6">
    <location>
        <begin position="12"/>
        <end position="80"/>
    </location>
</feature>
<accession>A0A0C1TZ11</accession>
<dbReference type="SUPFAM" id="SSF53383">
    <property type="entry name" value="PLP-dependent transferases"/>
    <property type="match status" value="1"/>
</dbReference>
<dbReference type="CDD" id="cd07377">
    <property type="entry name" value="WHTH_GntR"/>
    <property type="match status" value="1"/>
</dbReference>
<dbReference type="InterPro" id="IPR036390">
    <property type="entry name" value="WH_DNA-bd_sf"/>
</dbReference>
<keyword evidence="8" id="KW-1185">Reference proteome</keyword>
<dbReference type="PRINTS" id="PR00035">
    <property type="entry name" value="HTHGNTR"/>
</dbReference>
<comment type="caution">
    <text evidence="7">The sequence shown here is derived from an EMBL/GenBank/DDBJ whole genome shotgun (WGS) entry which is preliminary data.</text>
</comment>
<dbReference type="InterPro" id="IPR015421">
    <property type="entry name" value="PyrdxlP-dep_Trfase_major"/>
</dbReference>
<dbReference type="GO" id="GO:0003677">
    <property type="term" value="F:DNA binding"/>
    <property type="evidence" value="ECO:0007669"/>
    <property type="project" value="UniProtKB-KW"/>
</dbReference>
<dbReference type="STRING" id="29341.RSJ17_02390"/>
<dbReference type="SUPFAM" id="SSF46785">
    <property type="entry name" value="Winged helix' DNA-binding domain"/>
    <property type="match status" value="1"/>
</dbReference>
<dbReference type="InterPro" id="IPR000524">
    <property type="entry name" value="Tscrpt_reg_HTH_GntR"/>
</dbReference>
<evidence type="ECO:0000313" key="7">
    <source>
        <dbReference type="EMBL" id="KIE45884.1"/>
    </source>
</evidence>
<dbReference type="PROSITE" id="PS50949">
    <property type="entry name" value="HTH_GNTR"/>
    <property type="match status" value="1"/>
</dbReference>
<dbReference type="InterPro" id="IPR051446">
    <property type="entry name" value="HTH_trans_reg/aminotransferase"/>
</dbReference>
<gene>
    <name evidence="7" type="ORF">U732_2393</name>
</gene>
<organism evidence="7 8">
    <name type="scientific">Clostridium argentinense CDC 2741</name>
    <dbReference type="NCBI Taxonomy" id="1418104"/>
    <lineage>
        <taxon>Bacteria</taxon>
        <taxon>Bacillati</taxon>
        <taxon>Bacillota</taxon>
        <taxon>Clostridia</taxon>
        <taxon>Eubacteriales</taxon>
        <taxon>Clostridiaceae</taxon>
        <taxon>Clostridium</taxon>
    </lineage>
</organism>
<sequence>MIFSSFKINNELPIYIQIEEHIKDSIAKALLQKGSKLPSTREVSEMLNISRNSVVTAYENLESDGIVETFKGKGTFVAIETKLVSGEFNIDWNSKINNYGSTCRDLDIIKTELPWKKGMISFKSIAPEENLFDLEEFKRAFLNGFSLEGDKLLNYGYAKGYRPLIEYLMDYMEEKGVNTKGKEILITNGFTEGFDIALSSLTVPGDMIICENPTHNTALKIMKAHGLNVIGIPMTFDGIDTRILEDTLQSNSIKLSYIVPSYHNPTGVVMSGERRQEVFGVFQKYGVPIIEDGFNEELLYSSSHLPSIASLCTKGNGVIYIGSFSKILFPGLRLGWIFGDAKLIDALESVKRARTIHSSFLDQGAFYHYMKSGAFNRYVKKIRKYYGYKYEFTLEQVKRYIPNEYIMGQGGLHIFIKLLNGLSSRVVLEECYKKGVVFTPGDIFYTDDSGTDTMRLGFSRVNEEDIKRGIKIIGDVVKELSEETKN</sequence>
<keyword evidence="2" id="KW-0663">Pyridoxal phosphate</keyword>
<comment type="similarity">
    <text evidence="1">In the C-terminal section; belongs to the class-I pyridoxal-phosphate-dependent aminotransferase family.</text>
</comment>
<dbReference type="OrthoDB" id="9802328at2"/>
<protein>
    <submittedName>
        <fullName evidence="7">Aminotransferase class I and II family protein</fullName>
    </submittedName>
</protein>
<dbReference type="InterPro" id="IPR015422">
    <property type="entry name" value="PyrdxlP-dep_Trfase_small"/>
</dbReference>